<dbReference type="Proteomes" id="UP000821837">
    <property type="component" value="Unassembled WGS sequence"/>
</dbReference>
<comment type="caution">
    <text evidence="1">The sequence shown here is derived from an EMBL/GenBank/DDBJ whole genome shotgun (WGS) entry which is preliminary data.</text>
</comment>
<sequence>MSAVPPSVKQAPLALAVSNPSPSNVLLEPAYTKKQPSRPEVTTWAFQWATRLRSLSSRRDAGTSSGQCVWVWILGWSHARSVDTGSLIRPMLSGVQLCLPTLLLTTAALPDQKSFLREWRDIMEKRAACTVDKFPTPSSSTINPRTVISAVDIKTAMLPLSSAPGPDGFTVRKLRAVPTAVLRVLLNLLMTCKEIAVADRECAAVQQKLGTMPATKRKFQAMEPDPEAAPATIEGEKCFLVQGDALSDTLSKTTRPCCLAMG</sequence>
<proteinExistence type="predicted"/>
<name>A0A9D4PXN5_RHISA</name>
<gene>
    <name evidence="1" type="ORF">HPB52_022532</name>
</gene>
<reference evidence="1" key="1">
    <citation type="journal article" date="2020" name="Cell">
        <title>Large-Scale Comparative Analyses of Tick Genomes Elucidate Their Genetic Diversity and Vector Capacities.</title>
        <authorList>
            <consortium name="Tick Genome and Microbiome Consortium (TIGMIC)"/>
            <person name="Jia N."/>
            <person name="Wang J."/>
            <person name="Shi W."/>
            <person name="Du L."/>
            <person name="Sun Y."/>
            <person name="Zhan W."/>
            <person name="Jiang J.F."/>
            <person name="Wang Q."/>
            <person name="Zhang B."/>
            <person name="Ji P."/>
            <person name="Bell-Sakyi L."/>
            <person name="Cui X.M."/>
            <person name="Yuan T.T."/>
            <person name="Jiang B.G."/>
            <person name="Yang W.F."/>
            <person name="Lam T.T."/>
            <person name="Chang Q.C."/>
            <person name="Ding S.J."/>
            <person name="Wang X.J."/>
            <person name="Zhu J.G."/>
            <person name="Ruan X.D."/>
            <person name="Zhao L."/>
            <person name="Wei J.T."/>
            <person name="Ye R.Z."/>
            <person name="Que T.C."/>
            <person name="Du C.H."/>
            <person name="Zhou Y.H."/>
            <person name="Cheng J.X."/>
            <person name="Dai P.F."/>
            <person name="Guo W.B."/>
            <person name="Han X.H."/>
            <person name="Huang E.J."/>
            <person name="Li L.F."/>
            <person name="Wei W."/>
            <person name="Gao Y.C."/>
            <person name="Liu J.Z."/>
            <person name="Shao H.Z."/>
            <person name="Wang X."/>
            <person name="Wang C.C."/>
            <person name="Yang T.C."/>
            <person name="Huo Q.B."/>
            <person name="Li W."/>
            <person name="Chen H.Y."/>
            <person name="Chen S.E."/>
            <person name="Zhou L.G."/>
            <person name="Ni X.B."/>
            <person name="Tian J.H."/>
            <person name="Sheng Y."/>
            <person name="Liu T."/>
            <person name="Pan Y.S."/>
            <person name="Xia L.Y."/>
            <person name="Li J."/>
            <person name="Zhao F."/>
            <person name="Cao W.C."/>
        </authorList>
    </citation>
    <scope>NUCLEOTIDE SEQUENCE</scope>
    <source>
        <strain evidence="1">Rsan-2018</strain>
    </source>
</reference>
<keyword evidence="2" id="KW-1185">Reference proteome</keyword>
<dbReference type="AlphaFoldDB" id="A0A9D4PXN5"/>
<dbReference type="EMBL" id="JABSTV010001250">
    <property type="protein sequence ID" value="KAH7957735.1"/>
    <property type="molecule type" value="Genomic_DNA"/>
</dbReference>
<organism evidence="1 2">
    <name type="scientific">Rhipicephalus sanguineus</name>
    <name type="common">Brown dog tick</name>
    <name type="synonym">Ixodes sanguineus</name>
    <dbReference type="NCBI Taxonomy" id="34632"/>
    <lineage>
        <taxon>Eukaryota</taxon>
        <taxon>Metazoa</taxon>
        <taxon>Ecdysozoa</taxon>
        <taxon>Arthropoda</taxon>
        <taxon>Chelicerata</taxon>
        <taxon>Arachnida</taxon>
        <taxon>Acari</taxon>
        <taxon>Parasitiformes</taxon>
        <taxon>Ixodida</taxon>
        <taxon>Ixodoidea</taxon>
        <taxon>Ixodidae</taxon>
        <taxon>Rhipicephalinae</taxon>
        <taxon>Rhipicephalus</taxon>
        <taxon>Rhipicephalus</taxon>
    </lineage>
</organism>
<evidence type="ECO:0000313" key="1">
    <source>
        <dbReference type="EMBL" id="KAH7957735.1"/>
    </source>
</evidence>
<accession>A0A9D4PXN5</accession>
<protein>
    <submittedName>
        <fullName evidence="1">Uncharacterized protein</fullName>
    </submittedName>
</protein>
<evidence type="ECO:0000313" key="2">
    <source>
        <dbReference type="Proteomes" id="UP000821837"/>
    </source>
</evidence>
<reference evidence="1" key="2">
    <citation type="submission" date="2021-09" db="EMBL/GenBank/DDBJ databases">
        <authorList>
            <person name="Jia N."/>
            <person name="Wang J."/>
            <person name="Shi W."/>
            <person name="Du L."/>
            <person name="Sun Y."/>
            <person name="Zhan W."/>
            <person name="Jiang J."/>
            <person name="Wang Q."/>
            <person name="Zhang B."/>
            <person name="Ji P."/>
            <person name="Sakyi L.B."/>
            <person name="Cui X."/>
            <person name="Yuan T."/>
            <person name="Jiang B."/>
            <person name="Yang W."/>
            <person name="Lam T.T.-Y."/>
            <person name="Chang Q."/>
            <person name="Ding S."/>
            <person name="Wang X."/>
            <person name="Zhu J."/>
            <person name="Ruan X."/>
            <person name="Zhao L."/>
            <person name="Wei J."/>
            <person name="Que T."/>
            <person name="Du C."/>
            <person name="Cheng J."/>
            <person name="Dai P."/>
            <person name="Han X."/>
            <person name="Huang E."/>
            <person name="Gao Y."/>
            <person name="Liu J."/>
            <person name="Shao H."/>
            <person name="Ye R."/>
            <person name="Li L."/>
            <person name="Wei W."/>
            <person name="Wang X."/>
            <person name="Wang C."/>
            <person name="Huo Q."/>
            <person name="Li W."/>
            <person name="Guo W."/>
            <person name="Chen H."/>
            <person name="Chen S."/>
            <person name="Zhou L."/>
            <person name="Zhou L."/>
            <person name="Ni X."/>
            <person name="Tian J."/>
            <person name="Zhou Y."/>
            <person name="Sheng Y."/>
            <person name="Liu T."/>
            <person name="Pan Y."/>
            <person name="Xia L."/>
            <person name="Li J."/>
            <person name="Zhao F."/>
            <person name="Cao W."/>
        </authorList>
    </citation>
    <scope>NUCLEOTIDE SEQUENCE</scope>
    <source>
        <strain evidence="1">Rsan-2018</strain>
        <tissue evidence="1">Larvae</tissue>
    </source>
</reference>